<organism evidence="2 3">
    <name type="scientific">Araneus ventricosus</name>
    <name type="common">Orbweaver spider</name>
    <name type="synonym">Epeira ventricosa</name>
    <dbReference type="NCBI Taxonomy" id="182803"/>
    <lineage>
        <taxon>Eukaryota</taxon>
        <taxon>Metazoa</taxon>
        <taxon>Ecdysozoa</taxon>
        <taxon>Arthropoda</taxon>
        <taxon>Chelicerata</taxon>
        <taxon>Arachnida</taxon>
        <taxon>Araneae</taxon>
        <taxon>Araneomorphae</taxon>
        <taxon>Entelegynae</taxon>
        <taxon>Araneoidea</taxon>
        <taxon>Araneidae</taxon>
        <taxon>Araneus</taxon>
    </lineage>
</organism>
<evidence type="ECO:0000313" key="3">
    <source>
        <dbReference type="Proteomes" id="UP000499080"/>
    </source>
</evidence>
<dbReference type="Proteomes" id="UP000499080">
    <property type="component" value="Unassembled WGS sequence"/>
</dbReference>
<reference evidence="2 3" key="1">
    <citation type="journal article" date="2019" name="Sci. Rep.">
        <title>Orb-weaving spider Araneus ventricosus genome elucidates the spidroin gene catalogue.</title>
        <authorList>
            <person name="Kono N."/>
            <person name="Nakamura H."/>
            <person name="Ohtoshi R."/>
            <person name="Moran D.A.P."/>
            <person name="Shinohara A."/>
            <person name="Yoshida Y."/>
            <person name="Fujiwara M."/>
            <person name="Mori M."/>
            <person name="Tomita M."/>
            <person name="Arakawa K."/>
        </authorList>
    </citation>
    <scope>NUCLEOTIDE SEQUENCE [LARGE SCALE GENOMIC DNA]</scope>
</reference>
<evidence type="ECO:0000256" key="1">
    <source>
        <dbReference type="SAM" id="MobiDB-lite"/>
    </source>
</evidence>
<keyword evidence="3" id="KW-1185">Reference proteome</keyword>
<comment type="caution">
    <text evidence="2">The sequence shown here is derived from an EMBL/GenBank/DDBJ whole genome shotgun (WGS) entry which is preliminary data.</text>
</comment>
<gene>
    <name evidence="2" type="ORF">AVEN_50682_1</name>
</gene>
<dbReference type="EMBL" id="BGPR01010706">
    <property type="protein sequence ID" value="GBN47600.1"/>
    <property type="molecule type" value="Genomic_DNA"/>
</dbReference>
<accession>A0A4Y2PAW4</accession>
<dbReference type="AlphaFoldDB" id="A0A4Y2PAW4"/>
<feature type="region of interest" description="Disordered" evidence="1">
    <location>
        <begin position="19"/>
        <end position="41"/>
    </location>
</feature>
<sequence length="91" mass="10324">MQKLHSQFSILHNPFETAKKLGRKNRVQNTTGHGNRSRRSDLASLMFTATSRGTTDALASPERHRIYLFQRCEVTRTADEICELSDRGFGA</sequence>
<proteinExistence type="predicted"/>
<evidence type="ECO:0000313" key="2">
    <source>
        <dbReference type="EMBL" id="GBN47600.1"/>
    </source>
</evidence>
<protein>
    <submittedName>
        <fullName evidence="2">Uncharacterized protein</fullName>
    </submittedName>
</protein>
<name>A0A4Y2PAW4_ARAVE</name>